<evidence type="ECO:0000313" key="5">
    <source>
        <dbReference type="Proteomes" id="UP001609175"/>
    </source>
</evidence>
<dbReference type="RefSeq" id="WP_395113820.1">
    <property type="nucleotide sequence ID" value="NZ_JBIMSO010000038.1"/>
</dbReference>
<gene>
    <name evidence="4" type="ORF">ACHIPZ_09010</name>
</gene>
<name>A0ABW7JK21_9NOCA</name>
<dbReference type="CDD" id="cd02440">
    <property type="entry name" value="AdoMet_MTases"/>
    <property type="match status" value="1"/>
</dbReference>
<dbReference type="GO" id="GO:0032259">
    <property type="term" value="P:methylation"/>
    <property type="evidence" value="ECO:0007669"/>
    <property type="project" value="UniProtKB-KW"/>
</dbReference>
<reference evidence="4 5" key="1">
    <citation type="submission" date="2024-10" db="EMBL/GenBank/DDBJ databases">
        <authorList>
            <person name="Riesco R."/>
        </authorList>
    </citation>
    <scope>NUCLEOTIDE SEQUENCE [LARGE SCALE GENOMIC DNA]</scope>
    <source>
        <strain evidence="4 5">NCIMB 15449</strain>
    </source>
</reference>
<dbReference type="PANTHER" id="PTHR43836:SF2">
    <property type="entry name" value="CATECHOL O-METHYLTRANSFERASE 1-RELATED"/>
    <property type="match status" value="1"/>
</dbReference>
<dbReference type="GO" id="GO:0008168">
    <property type="term" value="F:methyltransferase activity"/>
    <property type="evidence" value="ECO:0007669"/>
    <property type="project" value="UniProtKB-KW"/>
</dbReference>
<dbReference type="Proteomes" id="UP001609175">
    <property type="component" value="Unassembled WGS sequence"/>
</dbReference>
<protein>
    <submittedName>
        <fullName evidence="4">O-methyltransferase</fullName>
        <ecNumber evidence="4">2.1.1.-</ecNumber>
    </submittedName>
</protein>
<dbReference type="InterPro" id="IPR029063">
    <property type="entry name" value="SAM-dependent_MTases_sf"/>
</dbReference>
<dbReference type="EC" id="2.1.1.-" evidence="4"/>
<dbReference type="InterPro" id="IPR002935">
    <property type="entry name" value="SAM_O-MeTrfase"/>
</dbReference>
<sequence>MDPRRHFRRALAVVGVLAGAIAINELAGKPLPLRWSIFRSAVGANMAKTGQVGDGREKAAVAYVLANARHGDLDDVIRVLDDFARNRRFLMNIGDEKGPILERAITRSAPKVLLEVGTYCGYSALRTIRAMPADARLFSVEISPANAAIARQIWEHAGVARRVTAIVGMLGDSGKTIDTLRRDYGFADGTVDFVFLDHTKSAYLPDLQRIIETGWLHPGTVVVADNVKWPGAPDYLAYMRANEASLWQTIEHEAHVEYQKLVKDLVLESDYLGALTS</sequence>
<evidence type="ECO:0000256" key="1">
    <source>
        <dbReference type="ARBA" id="ARBA00022603"/>
    </source>
</evidence>
<evidence type="ECO:0000313" key="4">
    <source>
        <dbReference type="EMBL" id="MFH5208340.1"/>
    </source>
</evidence>
<keyword evidence="2 4" id="KW-0808">Transferase</keyword>
<organism evidence="4 5">
    <name type="scientific">Antrihabitans spumae</name>
    <dbReference type="NCBI Taxonomy" id="3373370"/>
    <lineage>
        <taxon>Bacteria</taxon>
        <taxon>Bacillati</taxon>
        <taxon>Actinomycetota</taxon>
        <taxon>Actinomycetes</taxon>
        <taxon>Mycobacteriales</taxon>
        <taxon>Nocardiaceae</taxon>
        <taxon>Antrihabitans</taxon>
    </lineage>
</organism>
<dbReference type="EMBL" id="JBIMSO010000038">
    <property type="protein sequence ID" value="MFH5208340.1"/>
    <property type="molecule type" value="Genomic_DNA"/>
</dbReference>
<comment type="caution">
    <text evidence="4">The sequence shown here is derived from an EMBL/GenBank/DDBJ whole genome shotgun (WGS) entry which is preliminary data.</text>
</comment>
<dbReference type="PROSITE" id="PS51682">
    <property type="entry name" value="SAM_OMT_I"/>
    <property type="match status" value="1"/>
</dbReference>
<dbReference type="Gene3D" id="3.40.50.150">
    <property type="entry name" value="Vaccinia Virus protein VP39"/>
    <property type="match status" value="1"/>
</dbReference>
<evidence type="ECO:0000256" key="2">
    <source>
        <dbReference type="ARBA" id="ARBA00022679"/>
    </source>
</evidence>
<keyword evidence="1 4" id="KW-0489">Methyltransferase</keyword>
<accession>A0ABW7JK21</accession>
<evidence type="ECO:0000256" key="3">
    <source>
        <dbReference type="ARBA" id="ARBA00022691"/>
    </source>
</evidence>
<proteinExistence type="predicted"/>
<dbReference type="Pfam" id="PF01596">
    <property type="entry name" value="Methyltransf_3"/>
    <property type="match status" value="1"/>
</dbReference>
<keyword evidence="3" id="KW-0949">S-adenosyl-L-methionine</keyword>
<dbReference type="PANTHER" id="PTHR43836">
    <property type="entry name" value="CATECHOL O-METHYLTRANSFERASE 1-RELATED"/>
    <property type="match status" value="1"/>
</dbReference>
<dbReference type="SUPFAM" id="SSF53335">
    <property type="entry name" value="S-adenosyl-L-methionine-dependent methyltransferases"/>
    <property type="match status" value="1"/>
</dbReference>